<protein>
    <recommendedName>
        <fullName evidence="3">Glycine cleavage system H protein</fullName>
    </recommendedName>
</protein>
<dbReference type="NCBIfam" id="NF002270">
    <property type="entry name" value="PRK01202.1"/>
    <property type="match status" value="1"/>
</dbReference>
<name>A0A5Q2QI63_9GAMM</name>
<keyword evidence="2 3" id="KW-0450">Lipoyl</keyword>
<proteinExistence type="inferred from homology"/>
<evidence type="ECO:0000256" key="3">
    <source>
        <dbReference type="HAMAP-Rule" id="MF_00272"/>
    </source>
</evidence>
<comment type="similarity">
    <text evidence="1 3">Belongs to the GcvH family.</text>
</comment>
<organism evidence="6 7">
    <name type="scientific">Litorivicinus lipolyticus</name>
    <dbReference type="NCBI Taxonomy" id="418701"/>
    <lineage>
        <taxon>Bacteria</taxon>
        <taxon>Pseudomonadati</taxon>
        <taxon>Pseudomonadota</taxon>
        <taxon>Gammaproteobacteria</taxon>
        <taxon>Oceanospirillales</taxon>
        <taxon>Litorivicinaceae</taxon>
        <taxon>Litorivicinus</taxon>
    </lineage>
</organism>
<evidence type="ECO:0000259" key="5">
    <source>
        <dbReference type="PROSITE" id="PS50968"/>
    </source>
</evidence>
<dbReference type="InterPro" id="IPR011053">
    <property type="entry name" value="Single_hybrid_motif"/>
</dbReference>
<dbReference type="PROSITE" id="PS50968">
    <property type="entry name" value="BIOTINYL_LIPOYL"/>
    <property type="match status" value="1"/>
</dbReference>
<dbReference type="Proteomes" id="UP000388235">
    <property type="component" value="Chromosome"/>
</dbReference>
<dbReference type="NCBIfam" id="TIGR00527">
    <property type="entry name" value="gcvH"/>
    <property type="match status" value="1"/>
</dbReference>
<dbReference type="KEGG" id="llp:GH975_09140"/>
<dbReference type="InterPro" id="IPR003016">
    <property type="entry name" value="2-oxoA_DH_lipoyl-BS"/>
</dbReference>
<dbReference type="InterPro" id="IPR033753">
    <property type="entry name" value="GCV_H/Fam206"/>
</dbReference>
<dbReference type="GO" id="GO:0005960">
    <property type="term" value="C:glycine cleavage complex"/>
    <property type="evidence" value="ECO:0007669"/>
    <property type="project" value="InterPro"/>
</dbReference>
<keyword evidence="7" id="KW-1185">Reference proteome</keyword>
<dbReference type="OrthoDB" id="9796712at2"/>
<dbReference type="Gene3D" id="2.40.50.100">
    <property type="match status" value="1"/>
</dbReference>
<comment type="function">
    <text evidence="3">The glycine cleavage system catalyzes the degradation of glycine. The H protein shuttles the methylamine group of glycine from the P protein to the T protein.</text>
</comment>
<comment type="subunit">
    <text evidence="3">The glycine cleavage system is composed of four proteins: P, T, L and H.</text>
</comment>
<dbReference type="InterPro" id="IPR002930">
    <property type="entry name" value="GCV_H"/>
</dbReference>
<dbReference type="InterPro" id="IPR000089">
    <property type="entry name" value="Biotin_lipoyl"/>
</dbReference>
<reference evidence="6 7" key="1">
    <citation type="submission" date="2019-11" db="EMBL/GenBank/DDBJ databases">
        <authorList>
            <person name="Khan S.A."/>
            <person name="Jeon C.O."/>
            <person name="Chun B.H."/>
        </authorList>
    </citation>
    <scope>NUCLEOTIDE SEQUENCE [LARGE SCALE GENOMIC DNA]</scope>
    <source>
        <strain evidence="6 7">IMCC 1097</strain>
    </source>
</reference>
<dbReference type="PANTHER" id="PTHR11715:SF3">
    <property type="entry name" value="GLYCINE CLEAVAGE SYSTEM H PROTEIN-RELATED"/>
    <property type="match status" value="1"/>
</dbReference>
<gene>
    <name evidence="3 6" type="primary">gcvH</name>
    <name evidence="6" type="ORF">GH975_09140</name>
</gene>
<dbReference type="SUPFAM" id="SSF51230">
    <property type="entry name" value="Single hybrid motif"/>
    <property type="match status" value="1"/>
</dbReference>
<dbReference type="PANTHER" id="PTHR11715">
    <property type="entry name" value="GLYCINE CLEAVAGE SYSTEM H PROTEIN"/>
    <property type="match status" value="1"/>
</dbReference>
<dbReference type="PROSITE" id="PS00189">
    <property type="entry name" value="LIPOYL"/>
    <property type="match status" value="1"/>
</dbReference>
<comment type="cofactor">
    <cofactor evidence="3">
        <name>(R)-lipoate</name>
        <dbReference type="ChEBI" id="CHEBI:83088"/>
    </cofactor>
    <text evidence="3">Binds 1 lipoyl cofactor covalently.</text>
</comment>
<dbReference type="HAMAP" id="MF_00272">
    <property type="entry name" value="GcvH"/>
    <property type="match status" value="1"/>
</dbReference>
<dbReference type="AlphaFoldDB" id="A0A5Q2QI63"/>
<accession>A0A5Q2QI63</accession>
<dbReference type="InterPro" id="IPR017453">
    <property type="entry name" value="GCV_H_sub"/>
</dbReference>
<sequence length="125" mass="13750">MHELRFSEEHQWVHNDHGVATVGISEFAQSELGDIVHVELPEEGSEVEAGEQIATVESVKTASDIFAPISGTIVTVNRELADAPESINEDPESSAWFVKIEMSEPGELDSLMSLDEYMDFVGDDD</sequence>
<feature type="modified residue" description="N6-lipoyllysine" evidence="3 4">
    <location>
        <position position="60"/>
    </location>
</feature>
<dbReference type="RefSeq" id="WP_153714229.1">
    <property type="nucleotide sequence ID" value="NZ_CP045871.1"/>
</dbReference>
<dbReference type="Pfam" id="PF01597">
    <property type="entry name" value="GCV_H"/>
    <property type="match status" value="1"/>
</dbReference>
<dbReference type="EMBL" id="CP045871">
    <property type="protein sequence ID" value="QGG80725.1"/>
    <property type="molecule type" value="Genomic_DNA"/>
</dbReference>
<evidence type="ECO:0000256" key="4">
    <source>
        <dbReference type="PIRSR" id="PIRSR617453-50"/>
    </source>
</evidence>
<dbReference type="GO" id="GO:0019464">
    <property type="term" value="P:glycine decarboxylation via glycine cleavage system"/>
    <property type="evidence" value="ECO:0007669"/>
    <property type="project" value="UniProtKB-UniRule"/>
</dbReference>
<dbReference type="GO" id="GO:0009249">
    <property type="term" value="P:protein lipoylation"/>
    <property type="evidence" value="ECO:0007669"/>
    <property type="project" value="TreeGrafter"/>
</dbReference>
<evidence type="ECO:0000256" key="2">
    <source>
        <dbReference type="ARBA" id="ARBA00022823"/>
    </source>
</evidence>
<feature type="domain" description="Lipoyl-binding" evidence="5">
    <location>
        <begin position="19"/>
        <end position="101"/>
    </location>
</feature>
<dbReference type="GO" id="GO:0005829">
    <property type="term" value="C:cytosol"/>
    <property type="evidence" value="ECO:0007669"/>
    <property type="project" value="TreeGrafter"/>
</dbReference>
<dbReference type="CDD" id="cd06848">
    <property type="entry name" value="GCS_H"/>
    <property type="match status" value="1"/>
</dbReference>
<evidence type="ECO:0000256" key="1">
    <source>
        <dbReference type="ARBA" id="ARBA00009249"/>
    </source>
</evidence>
<evidence type="ECO:0000313" key="7">
    <source>
        <dbReference type="Proteomes" id="UP000388235"/>
    </source>
</evidence>
<evidence type="ECO:0000313" key="6">
    <source>
        <dbReference type="EMBL" id="QGG80725.1"/>
    </source>
</evidence>